<dbReference type="GO" id="GO:0005886">
    <property type="term" value="C:plasma membrane"/>
    <property type="evidence" value="ECO:0007669"/>
    <property type="project" value="UniProtKB-SubCell"/>
</dbReference>
<dbReference type="OrthoDB" id="9769862at2"/>
<dbReference type="STRING" id="1324352.OK18_02635"/>
<evidence type="ECO:0000256" key="1">
    <source>
        <dbReference type="ARBA" id="ARBA00004651"/>
    </source>
</evidence>
<feature type="transmembrane region" description="Helical" evidence="6">
    <location>
        <begin position="307"/>
        <end position="332"/>
    </location>
</feature>
<feature type="transmembrane region" description="Helical" evidence="6">
    <location>
        <begin position="458"/>
        <end position="477"/>
    </location>
</feature>
<dbReference type="Pfam" id="PF01943">
    <property type="entry name" value="Polysacc_synt"/>
    <property type="match status" value="1"/>
</dbReference>
<feature type="transmembrane region" description="Helical" evidence="6">
    <location>
        <begin position="344"/>
        <end position="366"/>
    </location>
</feature>
<feature type="transmembrane region" description="Helical" evidence="6">
    <location>
        <begin position="185"/>
        <end position="205"/>
    </location>
</feature>
<keyword evidence="4 6" id="KW-1133">Transmembrane helix</keyword>
<protein>
    <recommendedName>
        <fullName evidence="9">O-antigen translocase</fullName>
    </recommendedName>
</protein>
<feature type="transmembrane region" description="Helical" evidence="6">
    <location>
        <begin position="43"/>
        <end position="71"/>
    </location>
</feature>
<accession>A0A0G3LZ73</accession>
<feature type="transmembrane region" description="Helical" evidence="6">
    <location>
        <begin position="263"/>
        <end position="286"/>
    </location>
</feature>
<name>A0A0G3LZ73_CHRGL</name>
<dbReference type="PANTHER" id="PTHR30250">
    <property type="entry name" value="PST FAMILY PREDICTED COLANIC ACID TRANSPORTER"/>
    <property type="match status" value="1"/>
</dbReference>
<feature type="transmembrane region" description="Helical" evidence="6">
    <location>
        <begin position="155"/>
        <end position="179"/>
    </location>
</feature>
<dbReference type="InterPro" id="IPR050833">
    <property type="entry name" value="Poly_Biosynth_Transport"/>
</dbReference>
<evidence type="ECO:0000313" key="8">
    <source>
        <dbReference type="Proteomes" id="UP000035213"/>
    </source>
</evidence>
<sequence length="493" mass="54702">MSEDKSSYKQIFKATSIFGGVQVFNILISIIRSKFIAVLLGPTGMGIAGLLLSTVTLMSSLTSFGLGVSSVKDIAAAHESKKNEELLKISAILNKLVWITGLLGTVLTLVLSPLLSKLTFNNYEYTWSFILLSSTLFLGQLTLGKDAVLQGTRQLKWLASANMVSSIVSLIITLPLYYFYGLKGIVPGMIVISCCTLVITQFFYGKLKLVLPQVSKKETWEKGKSMLKMGFFLSLSGLIITGCAYIMRIFITKVGGLADVGFYNAGFGILNSYVGIIFTAMATDYYPRLSGVINDKVKFISVVNQQGNVALLILGPILTAFIVFINIAIIILYSKEFLSINLMIQYSAIGFFFKTASWLLGFVVLAKGSTKLFFRCELVANLYITIMNCVGYYYWGLQGLGISFIVGYILYLLQMLYVTQKFYGFYFEPYFIKVFIIQLAIACLALCCIRLIDNTLVSYILGSILIAITMVFSLYSINKIINVKELISKIKRK</sequence>
<gene>
    <name evidence="7" type="ORF">OK18_02635</name>
</gene>
<feature type="transmembrane region" description="Helical" evidence="6">
    <location>
        <begin position="378"/>
        <end position="395"/>
    </location>
</feature>
<keyword evidence="5 6" id="KW-0472">Membrane</keyword>
<evidence type="ECO:0008006" key="9">
    <source>
        <dbReference type="Google" id="ProtNLM"/>
    </source>
</evidence>
<feature type="transmembrane region" description="Helical" evidence="6">
    <location>
        <begin position="401"/>
        <end position="418"/>
    </location>
</feature>
<dbReference type="AlphaFoldDB" id="A0A0G3LZ73"/>
<dbReference type="RefSeq" id="WP_053326992.1">
    <property type="nucleotide sequence ID" value="NZ_CP009928.1"/>
</dbReference>
<evidence type="ECO:0000313" key="7">
    <source>
        <dbReference type="EMBL" id="AKK71680.1"/>
    </source>
</evidence>
<keyword evidence="2" id="KW-1003">Cell membrane</keyword>
<comment type="subcellular location">
    <subcellularLocation>
        <location evidence="1">Cell membrane</location>
        <topology evidence="1">Multi-pass membrane protein</topology>
    </subcellularLocation>
</comment>
<organism evidence="7 8">
    <name type="scientific">Chryseobacterium gallinarum</name>
    <dbReference type="NCBI Taxonomy" id="1324352"/>
    <lineage>
        <taxon>Bacteria</taxon>
        <taxon>Pseudomonadati</taxon>
        <taxon>Bacteroidota</taxon>
        <taxon>Flavobacteriia</taxon>
        <taxon>Flavobacteriales</taxon>
        <taxon>Weeksellaceae</taxon>
        <taxon>Chryseobacterium group</taxon>
        <taxon>Chryseobacterium</taxon>
    </lineage>
</organism>
<dbReference type="KEGG" id="cgn:OK18_02635"/>
<reference evidence="7 8" key="1">
    <citation type="submission" date="2014-11" db="EMBL/GenBank/DDBJ databases">
        <authorList>
            <person name="Park G.-S."/>
            <person name="Hong S.-J."/>
            <person name="Jung B.K."/>
            <person name="Khan A.R."/>
            <person name="Kwak Y."/>
            <person name="Shin J.-H."/>
        </authorList>
    </citation>
    <scope>NUCLEOTIDE SEQUENCE [LARGE SCALE GENOMIC DNA]</scope>
    <source>
        <strain evidence="7 8">DSM 27622</strain>
    </source>
</reference>
<feature type="transmembrane region" description="Helical" evidence="6">
    <location>
        <begin position="226"/>
        <end position="251"/>
    </location>
</feature>
<proteinExistence type="predicted"/>
<evidence type="ECO:0000256" key="4">
    <source>
        <dbReference type="ARBA" id="ARBA00022989"/>
    </source>
</evidence>
<keyword evidence="3 6" id="KW-0812">Transmembrane</keyword>
<dbReference type="Proteomes" id="UP000035213">
    <property type="component" value="Chromosome"/>
</dbReference>
<feature type="transmembrane region" description="Helical" evidence="6">
    <location>
        <begin position="125"/>
        <end position="143"/>
    </location>
</feature>
<dbReference type="PATRIC" id="fig|1324352.5.peg.573"/>
<dbReference type="InterPro" id="IPR002797">
    <property type="entry name" value="Polysacc_synth"/>
</dbReference>
<evidence type="ECO:0000256" key="3">
    <source>
        <dbReference type="ARBA" id="ARBA00022692"/>
    </source>
</evidence>
<evidence type="ECO:0000256" key="2">
    <source>
        <dbReference type="ARBA" id="ARBA00022475"/>
    </source>
</evidence>
<feature type="transmembrane region" description="Helical" evidence="6">
    <location>
        <begin position="12"/>
        <end position="31"/>
    </location>
</feature>
<feature type="transmembrane region" description="Helical" evidence="6">
    <location>
        <begin position="92"/>
        <end position="113"/>
    </location>
</feature>
<feature type="transmembrane region" description="Helical" evidence="6">
    <location>
        <begin position="430"/>
        <end position="452"/>
    </location>
</feature>
<dbReference type="PANTHER" id="PTHR30250:SF11">
    <property type="entry name" value="O-ANTIGEN TRANSPORTER-RELATED"/>
    <property type="match status" value="1"/>
</dbReference>
<evidence type="ECO:0000256" key="5">
    <source>
        <dbReference type="ARBA" id="ARBA00023136"/>
    </source>
</evidence>
<evidence type="ECO:0000256" key="6">
    <source>
        <dbReference type="SAM" id="Phobius"/>
    </source>
</evidence>
<dbReference type="EMBL" id="CP009928">
    <property type="protein sequence ID" value="AKK71680.1"/>
    <property type="molecule type" value="Genomic_DNA"/>
</dbReference>